<feature type="transmembrane region" description="Helical" evidence="13">
    <location>
        <begin position="164"/>
        <end position="182"/>
    </location>
</feature>
<dbReference type="InterPro" id="IPR013121">
    <property type="entry name" value="Fe_red_NAD-bd_6"/>
</dbReference>
<reference evidence="16 17" key="1">
    <citation type="journal article" date="2018" name="Nat. Ecol. Evol.">
        <title>Pezizomycetes genomes reveal the molecular basis of ectomycorrhizal truffle lifestyle.</title>
        <authorList>
            <person name="Murat C."/>
            <person name="Payen T."/>
            <person name="Noel B."/>
            <person name="Kuo A."/>
            <person name="Morin E."/>
            <person name="Chen J."/>
            <person name="Kohler A."/>
            <person name="Krizsan K."/>
            <person name="Balestrini R."/>
            <person name="Da Silva C."/>
            <person name="Montanini B."/>
            <person name="Hainaut M."/>
            <person name="Levati E."/>
            <person name="Barry K.W."/>
            <person name="Belfiori B."/>
            <person name="Cichocki N."/>
            <person name="Clum A."/>
            <person name="Dockter R.B."/>
            <person name="Fauchery L."/>
            <person name="Guy J."/>
            <person name="Iotti M."/>
            <person name="Le Tacon F."/>
            <person name="Lindquist E.A."/>
            <person name="Lipzen A."/>
            <person name="Malagnac F."/>
            <person name="Mello A."/>
            <person name="Molinier V."/>
            <person name="Miyauchi S."/>
            <person name="Poulain J."/>
            <person name="Riccioni C."/>
            <person name="Rubini A."/>
            <person name="Sitrit Y."/>
            <person name="Splivallo R."/>
            <person name="Traeger S."/>
            <person name="Wang M."/>
            <person name="Zifcakova L."/>
            <person name="Wipf D."/>
            <person name="Zambonelli A."/>
            <person name="Paolocci F."/>
            <person name="Nowrousian M."/>
            <person name="Ottonello S."/>
            <person name="Baldrian P."/>
            <person name="Spatafora J.W."/>
            <person name="Henrissat B."/>
            <person name="Nagy L.G."/>
            <person name="Aury J.M."/>
            <person name="Wincker P."/>
            <person name="Grigoriev I.V."/>
            <person name="Bonfante P."/>
            <person name="Martin F.M."/>
        </authorList>
    </citation>
    <scope>NUCLEOTIDE SEQUENCE [LARGE SCALE GENOMIC DNA]</scope>
    <source>
        <strain evidence="16 17">ATCC MYA-4762</strain>
    </source>
</reference>
<dbReference type="GO" id="GO:0006879">
    <property type="term" value="P:intracellular iron ion homeostasis"/>
    <property type="evidence" value="ECO:0007669"/>
    <property type="project" value="TreeGrafter"/>
</dbReference>
<evidence type="ECO:0000256" key="6">
    <source>
        <dbReference type="ARBA" id="ARBA00022692"/>
    </source>
</evidence>
<gene>
    <name evidence="16" type="ORF">L211DRAFT_226219</name>
</gene>
<comment type="subcellular location">
    <subcellularLocation>
        <location evidence="1">Cell membrane</location>
        <topology evidence="1">Multi-pass membrane protein</topology>
    </subcellularLocation>
</comment>
<keyword evidence="11 13" id="KW-0472">Membrane</keyword>
<keyword evidence="17" id="KW-1185">Reference proteome</keyword>
<dbReference type="SUPFAM" id="SSF63380">
    <property type="entry name" value="Riboflavin synthase domain-like"/>
    <property type="match status" value="1"/>
</dbReference>
<dbReference type="AlphaFoldDB" id="A0A3N4LLQ8"/>
<dbReference type="InterPro" id="IPR039261">
    <property type="entry name" value="FNR_nucleotide-bd"/>
</dbReference>
<organism evidence="16 17">
    <name type="scientific">Terfezia boudieri ATCC MYA-4762</name>
    <dbReference type="NCBI Taxonomy" id="1051890"/>
    <lineage>
        <taxon>Eukaryota</taxon>
        <taxon>Fungi</taxon>
        <taxon>Dikarya</taxon>
        <taxon>Ascomycota</taxon>
        <taxon>Pezizomycotina</taxon>
        <taxon>Pezizomycetes</taxon>
        <taxon>Pezizales</taxon>
        <taxon>Pezizaceae</taxon>
        <taxon>Terfezia</taxon>
    </lineage>
</organism>
<dbReference type="GO" id="GO:0005886">
    <property type="term" value="C:plasma membrane"/>
    <property type="evidence" value="ECO:0007669"/>
    <property type="project" value="UniProtKB-SubCell"/>
</dbReference>
<sequence>MSTTMLGRTILALLYLFIGSVMAAAPAPTSTDVKSMEENLCYSKWAMVSIAGIIALTFAWKLVYHLQAKLRLLLCLGNERQQYWAAPKSDIFPTVKREILWAPMFAKRHNREFKLSRAMNVGTLPTRFQGLFLLAFLAVNIAFCTLSIDWSAKRSVVLKQVRNRTGIMSTINMVPLFVLAGRNNPLIGFLRISFDTYNLIHRWLGRIVVLEALAHGIAFSINKVENGGGLAALGTTLKTSYSLQMGFIALLAFIVILLHSPSIFRHAFYETFLTVHIILVALMLGTLWFHLNLSGEAWVPYLKATIALWAADRAIRLIRIFYRNVSTKMARATVEALAGDAVRVTVTMPRPWKFQPGQHAYLYMPTVGLWTSHPFTVAWSECREVIKFDNKELSLHRQDIFTKEKPTMSFIIRRRTGFTDTLYKKAVSSPDKLFSTIAFAEGPYGTCHSLDSYGTAVLIAGGVGITHQVPYIQRLVEGYRDGTVATRSVTLVWIIQSPEHLEWIRPWMTSILALEKRRDVLKIMLFVTKPKSTKEIRSPSSTVQMFPGKPNIGTLLDMEIENKAGTMAVAVCGSGSLSDDVRAAVRLRSHKANIDFFEEAFSW</sequence>
<dbReference type="GO" id="GO:0052851">
    <property type="term" value="F:ferric-chelate reductase (NADPH) activity"/>
    <property type="evidence" value="ECO:0007669"/>
    <property type="project" value="UniProtKB-EC"/>
</dbReference>
<name>A0A3N4LLQ8_9PEZI</name>
<dbReference type="EC" id="1.16.1.9" evidence="3"/>
<dbReference type="Proteomes" id="UP000267821">
    <property type="component" value="Unassembled WGS sequence"/>
</dbReference>
<evidence type="ECO:0000313" key="16">
    <source>
        <dbReference type="EMBL" id="RPB23863.1"/>
    </source>
</evidence>
<proteinExistence type="inferred from homology"/>
<dbReference type="SFLD" id="SFLDG01168">
    <property type="entry name" value="Ferric_reductase_subgroup_(FRE"/>
    <property type="match status" value="1"/>
</dbReference>
<dbReference type="CDD" id="cd06186">
    <property type="entry name" value="NOX_Duox_like_FAD_NADP"/>
    <property type="match status" value="1"/>
</dbReference>
<evidence type="ECO:0000256" key="2">
    <source>
        <dbReference type="ARBA" id="ARBA00006278"/>
    </source>
</evidence>
<evidence type="ECO:0000256" key="12">
    <source>
        <dbReference type="ARBA" id="ARBA00048483"/>
    </source>
</evidence>
<dbReference type="InterPro" id="IPR013130">
    <property type="entry name" value="Fe3_Rdtase_TM_dom"/>
</dbReference>
<feature type="transmembrane region" description="Helical" evidence="13">
    <location>
        <begin position="131"/>
        <end position="152"/>
    </location>
</feature>
<dbReference type="OrthoDB" id="4494341at2759"/>
<dbReference type="Gene3D" id="3.40.50.80">
    <property type="entry name" value="Nucleotide-binding domain of ferredoxin-NADP reductase (FNR) module"/>
    <property type="match status" value="1"/>
</dbReference>
<evidence type="ECO:0000256" key="7">
    <source>
        <dbReference type="ARBA" id="ARBA00022982"/>
    </source>
</evidence>
<dbReference type="PANTHER" id="PTHR32361:SF24">
    <property type="entry name" value="REDUCTASE, PUTATIVE (AFU_ORTHOLOGUE AFUA_3G10820)-RELATED"/>
    <property type="match status" value="1"/>
</dbReference>
<keyword evidence="14" id="KW-0732">Signal</keyword>
<evidence type="ECO:0000256" key="14">
    <source>
        <dbReference type="SAM" id="SignalP"/>
    </source>
</evidence>
<keyword evidence="7" id="KW-0249">Electron transport</keyword>
<dbReference type="InterPro" id="IPR013112">
    <property type="entry name" value="FAD-bd_8"/>
</dbReference>
<dbReference type="STRING" id="1051890.A0A3N4LLQ8"/>
<feature type="chain" id="PRO_5018219194" description="ferric-chelate reductase (NADPH)" evidence="14">
    <location>
        <begin position="24"/>
        <end position="603"/>
    </location>
</feature>
<dbReference type="PROSITE" id="PS51384">
    <property type="entry name" value="FAD_FR"/>
    <property type="match status" value="1"/>
</dbReference>
<comment type="similarity">
    <text evidence="2">Belongs to the ferric reductase (FRE) family.</text>
</comment>
<evidence type="ECO:0000256" key="4">
    <source>
        <dbReference type="ARBA" id="ARBA00022448"/>
    </source>
</evidence>
<feature type="transmembrane region" description="Helical" evidence="13">
    <location>
        <begin position="267"/>
        <end position="289"/>
    </location>
</feature>
<evidence type="ECO:0000256" key="5">
    <source>
        <dbReference type="ARBA" id="ARBA00022475"/>
    </source>
</evidence>
<feature type="transmembrane region" description="Helical" evidence="13">
    <location>
        <begin position="203"/>
        <end position="221"/>
    </location>
</feature>
<dbReference type="GO" id="GO:0006826">
    <property type="term" value="P:iron ion transport"/>
    <property type="evidence" value="ECO:0007669"/>
    <property type="project" value="TreeGrafter"/>
</dbReference>
<keyword evidence="5" id="KW-1003">Cell membrane</keyword>
<evidence type="ECO:0000256" key="1">
    <source>
        <dbReference type="ARBA" id="ARBA00004651"/>
    </source>
</evidence>
<comment type="catalytic activity">
    <reaction evidence="12">
        <text>2 a Fe(II)-siderophore + NADP(+) + H(+) = 2 a Fe(III)-siderophore + NADPH</text>
        <dbReference type="Rhea" id="RHEA:28795"/>
        <dbReference type="Rhea" id="RHEA-COMP:11342"/>
        <dbReference type="Rhea" id="RHEA-COMP:11344"/>
        <dbReference type="ChEBI" id="CHEBI:15378"/>
        <dbReference type="ChEBI" id="CHEBI:29033"/>
        <dbReference type="ChEBI" id="CHEBI:29034"/>
        <dbReference type="ChEBI" id="CHEBI:57783"/>
        <dbReference type="ChEBI" id="CHEBI:58349"/>
        <dbReference type="EC" id="1.16.1.9"/>
    </reaction>
</comment>
<evidence type="ECO:0000259" key="15">
    <source>
        <dbReference type="PROSITE" id="PS51384"/>
    </source>
</evidence>
<keyword evidence="4" id="KW-0813">Transport</keyword>
<dbReference type="InParanoid" id="A0A3N4LLQ8"/>
<dbReference type="InterPro" id="IPR051410">
    <property type="entry name" value="Ferric/Cupric_Reductase"/>
</dbReference>
<evidence type="ECO:0000256" key="11">
    <source>
        <dbReference type="ARBA" id="ARBA00023136"/>
    </source>
</evidence>
<feature type="transmembrane region" description="Helical" evidence="13">
    <location>
        <begin position="241"/>
        <end position="260"/>
    </location>
</feature>
<evidence type="ECO:0000256" key="9">
    <source>
        <dbReference type="ARBA" id="ARBA00023002"/>
    </source>
</evidence>
<feature type="domain" description="FAD-binding FR-type" evidence="15">
    <location>
        <begin position="322"/>
        <end position="450"/>
    </location>
</feature>
<dbReference type="PANTHER" id="PTHR32361">
    <property type="entry name" value="FERRIC/CUPRIC REDUCTASE TRANSMEMBRANE COMPONENT"/>
    <property type="match status" value="1"/>
</dbReference>
<keyword evidence="9" id="KW-0560">Oxidoreductase</keyword>
<dbReference type="Pfam" id="PF08030">
    <property type="entry name" value="NAD_binding_6"/>
    <property type="match status" value="1"/>
</dbReference>
<keyword evidence="8 13" id="KW-1133">Transmembrane helix</keyword>
<dbReference type="SUPFAM" id="SSF52343">
    <property type="entry name" value="Ferredoxin reductase-like, C-terminal NADP-linked domain"/>
    <property type="match status" value="1"/>
</dbReference>
<dbReference type="EMBL" id="ML121544">
    <property type="protein sequence ID" value="RPB23863.1"/>
    <property type="molecule type" value="Genomic_DNA"/>
</dbReference>
<dbReference type="GO" id="GO:0015677">
    <property type="term" value="P:copper ion import"/>
    <property type="evidence" value="ECO:0007669"/>
    <property type="project" value="TreeGrafter"/>
</dbReference>
<dbReference type="FunCoup" id="A0A3N4LLQ8">
    <property type="interactions" value="327"/>
</dbReference>
<accession>A0A3N4LLQ8</accession>
<evidence type="ECO:0000313" key="17">
    <source>
        <dbReference type="Proteomes" id="UP000267821"/>
    </source>
</evidence>
<dbReference type="InterPro" id="IPR017927">
    <property type="entry name" value="FAD-bd_FR_type"/>
</dbReference>
<keyword evidence="6 13" id="KW-0812">Transmembrane</keyword>
<feature type="transmembrane region" description="Helical" evidence="13">
    <location>
        <begin position="47"/>
        <end position="64"/>
    </location>
</feature>
<keyword evidence="10" id="KW-0406">Ion transport</keyword>
<evidence type="ECO:0000256" key="8">
    <source>
        <dbReference type="ARBA" id="ARBA00022989"/>
    </source>
</evidence>
<dbReference type="SFLD" id="SFLDS00052">
    <property type="entry name" value="Ferric_Reductase_Domain"/>
    <property type="match status" value="1"/>
</dbReference>
<feature type="signal peptide" evidence="14">
    <location>
        <begin position="1"/>
        <end position="23"/>
    </location>
</feature>
<dbReference type="Pfam" id="PF01794">
    <property type="entry name" value="Ferric_reduct"/>
    <property type="match status" value="1"/>
</dbReference>
<protein>
    <recommendedName>
        <fullName evidence="3">ferric-chelate reductase (NADPH)</fullName>
        <ecNumber evidence="3">1.16.1.9</ecNumber>
    </recommendedName>
</protein>
<dbReference type="Pfam" id="PF08022">
    <property type="entry name" value="FAD_binding_8"/>
    <property type="match status" value="1"/>
</dbReference>
<evidence type="ECO:0000256" key="13">
    <source>
        <dbReference type="SAM" id="Phobius"/>
    </source>
</evidence>
<evidence type="ECO:0000256" key="10">
    <source>
        <dbReference type="ARBA" id="ARBA00023065"/>
    </source>
</evidence>
<evidence type="ECO:0000256" key="3">
    <source>
        <dbReference type="ARBA" id="ARBA00012668"/>
    </source>
</evidence>
<dbReference type="InterPro" id="IPR017938">
    <property type="entry name" value="Riboflavin_synthase-like_b-brl"/>
</dbReference>